<keyword evidence="1" id="KW-0863">Zinc-finger</keyword>
<comment type="caution">
    <text evidence="4">The sequence shown here is derived from an EMBL/GenBank/DDBJ whole genome shotgun (WGS) entry which is preliminary data.</text>
</comment>
<dbReference type="PROSITE" id="PS50966">
    <property type="entry name" value="ZF_SWIM"/>
    <property type="match status" value="1"/>
</dbReference>
<evidence type="ECO:0000313" key="5">
    <source>
        <dbReference type="Proteomes" id="UP001242480"/>
    </source>
</evidence>
<feature type="region of interest" description="Disordered" evidence="2">
    <location>
        <begin position="106"/>
        <end position="150"/>
    </location>
</feature>
<gene>
    <name evidence="4" type="ORF">QO011_006154</name>
</gene>
<evidence type="ECO:0000313" key="4">
    <source>
        <dbReference type="EMBL" id="MDQ0473120.1"/>
    </source>
</evidence>
<dbReference type="Pfam" id="PF04434">
    <property type="entry name" value="SWIM"/>
    <property type="match status" value="1"/>
</dbReference>
<dbReference type="Proteomes" id="UP001242480">
    <property type="component" value="Unassembled WGS sequence"/>
</dbReference>
<accession>A0ABU0JFR5</accession>
<feature type="domain" description="SWIM-type" evidence="3">
    <location>
        <begin position="53"/>
        <end position="86"/>
    </location>
</feature>
<name>A0ABU0JFR5_9HYPH</name>
<feature type="compositionally biased region" description="Low complexity" evidence="2">
    <location>
        <begin position="112"/>
        <end position="137"/>
    </location>
</feature>
<evidence type="ECO:0000256" key="2">
    <source>
        <dbReference type="SAM" id="MobiDB-lite"/>
    </source>
</evidence>
<organism evidence="4 5">
    <name type="scientific">Labrys wisconsinensis</name>
    <dbReference type="NCBI Taxonomy" id="425677"/>
    <lineage>
        <taxon>Bacteria</taxon>
        <taxon>Pseudomonadati</taxon>
        <taxon>Pseudomonadota</taxon>
        <taxon>Alphaproteobacteria</taxon>
        <taxon>Hyphomicrobiales</taxon>
        <taxon>Xanthobacteraceae</taxon>
        <taxon>Labrys</taxon>
    </lineage>
</organism>
<feature type="compositionally biased region" description="Basic and acidic residues" evidence="2">
    <location>
        <begin position="139"/>
        <end position="150"/>
    </location>
</feature>
<evidence type="ECO:0000259" key="3">
    <source>
        <dbReference type="PROSITE" id="PS50966"/>
    </source>
</evidence>
<dbReference type="InterPro" id="IPR007527">
    <property type="entry name" value="Znf_SWIM"/>
</dbReference>
<keyword evidence="1" id="KW-0862">Zinc</keyword>
<proteinExistence type="predicted"/>
<dbReference type="EMBL" id="JAUSVX010000015">
    <property type="protein sequence ID" value="MDQ0473120.1"/>
    <property type="molecule type" value="Genomic_DNA"/>
</dbReference>
<keyword evidence="5" id="KW-1185">Reference proteome</keyword>
<evidence type="ECO:0000256" key="1">
    <source>
        <dbReference type="PROSITE-ProRule" id="PRU00325"/>
    </source>
</evidence>
<reference evidence="4 5" key="1">
    <citation type="submission" date="2023-07" db="EMBL/GenBank/DDBJ databases">
        <title>Genomic Encyclopedia of Type Strains, Phase IV (KMG-IV): sequencing the most valuable type-strain genomes for metagenomic binning, comparative biology and taxonomic classification.</title>
        <authorList>
            <person name="Goeker M."/>
        </authorList>
    </citation>
    <scope>NUCLEOTIDE SEQUENCE [LARGE SCALE GENOMIC DNA]</scope>
    <source>
        <strain evidence="4 5">DSM 19619</strain>
    </source>
</reference>
<keyword evidence="1" id="KW-0479">Metal-binding</keyword>
<dbReference type="RefSeq" id="WP_307280966.1">
    <property type="nucleotide sequence ID" value="NZ_JAUSVX010000015.1"/>
</dbReference>
<sequence>MLSRDRIERLAPDQASLSAALKLMKPANWPLLSRDGEGSLLWGECLGSGSTPYRIVASPADIGYKCTCPSRKFPCKHVLALLWTACDKPAAFAEASPPEWVADWQARRRPKAAGARPGPVEDGAPPASLDDALAGAADGEDRTVDPKAAARAEAQRRRLREEREAAVLTALDDLDRWIADQLGLGLAGFAQRASQGLRTLSTRLVDNKAQGLAARLDALAAEMFRVPEAMRGDFVLERLAALVLVCAAYRRQDRLSPALREDVRRAVGWTVRRDDLLADPDAPRATSRWIVAATRGEVQPDNLRRLETWLLDAAPAEGRPSVALLVDHVPVSAGASAPPFAAGEVIAGELVYYPSATPLRAQLAARLPGDAAAAWPGLPEGLGPGLAAYEAALASQPWIEAWPLTASGVALARLAPDRLAVTDGAGTVLPLAAAQTAALLPLLGLGPLAAVLVWDGRFATLLAADTPLGPWHEEA</sequence>
<protein>
    <recommendedName>
        <fullName evidence="3">SWIM-type domain-containing protein</fullName>
    </recommendedName>
</protein>